<evidence type="ECO:0008006" key="4">
    <source>
        <dbReference type="Google" id="ProtNLM"/>
    </source>
</evidence>
<protein>
    <recommendedName>
        <fullName evidence="4">Ubiquitin 3 binding protein But2 C-terminal domain-containing protein</fullName>
    </recommendedName>
</protein>
<evidence type="ECO:0000313" key="2">
    <source>
        <dbReference type="EMBL" id="SMQ49162.1"/>
    </source>
</evidence>
<evidence type="ECO:0000313" key="3">
    <source>
        <dbReference type="Proteomes" id="UP000215127"/>
    </source>
</evidence>
<evidence type="ECO:0000256" key="1">
    <source>
        <dbReference type="SAM" id="SignalP"/>
    </source>
</evidence>
<dbReference type="AlphaFoldDB" id="A0A1X7RNZ4"/>
<dbReference type="EMBL" id="LT853694">
    <property type="protein sequence ID" value="SMQ49162.1"/>
    <property type="molecule type" value="Genomic_DNA"/>
</dbReference>
<keyword evidence="1" id="KW-0732">Signal</keyword>
<keyword evidence="3" id="KW-1185">Reference proteome</keyword>
<dbReference type="Proteomes" id="UP000215127">
    <property type="component" value="Chromosome 3"/>
</dbReference>
<proteinExistence type="predicted"/>
<dbReference type="STRING" id="1276538.A0A1X7RNZ4"/>
<feature type="signal peptide" evidence="1">
    <location>
        <begin position="1"/>
        <end position="20"/>
    </location>
</feature>
<gene>
    <name evidence="2" type="ORF">ZT3D7_G4313</name>
</gene>
<organism evidence="2 3">
    <name type="scientific">Zymoseptoria tritici (strain ST99CH_3D7)</name>
    <dbReference type="NCBI Taxonomy" id="1276538"/>
    <lineage>
        <taxon>Eukaryota</taxon>
        <taxon>Fungi</taxon>
        <taxon>Dikarya</taxon>
        <taxon>Ascomycota</taxon>
        <taxon>Pezizomycotina</taxon>
        <taxon>Dothideomycetes</taxon>
        <taxon>Dothideomycetidae</taxon>
        <taxon>Mycosphaerellales</taxon>
        <taxon>Mycosphaerellaceae</taxon>
        <taxon>Zymoseptoria</taxon>
    </lineage>
</organism>
<reference evidence="2 3" key="1">
    <citation type="submission" date="2016-06" db="EMBL/GenBank/DDBJ databases">
        <authorList>
            <person name="Kjaerup R.B."/>
            <person name="Dalgaard T.S."/>
            <person name="Juul-Madsen H.R."/>
        </authorList>
    </citation>
    <scope>NUCLEOTIDE SEQUENCE [LARGE SCALE GENOMIC DNA]</scope>
</reference>
<feature type="chain" id="PRO_5012101036" description="Ubiquitin 3 binding protein But2 C-terminal domain-containing protein" evidence="1">
    <location>
        <begin position="21"/>
        <end position="303"/>
    </location>
</feature>
<accession>A0A1X7RNZ4</accession>
<name>A0A1X7RNZ4_ZYMT9</name>
<sequence>MCSIAQTAALAAALFHLTAAALTCKTHSQPNPIAKQYPKDVTGTINGTTAIVPIPYDVARSIIPSEYGILRDAYEKLMPDLPKDMYPVHYSGLLDHGLGLGDFKIPDFQRMVLKFPFVDRLNDGYSCFQYSAPLILSFDNLVALAGSKAYGPTFAGSFDPPCDGYADDGQGAIVLSAYVVPPGQHLGSKPAFEGRFKAACSSVPYDQKVFVNITNQPIFGSGKPVCDNYITLYNTSVTQGEFAPVAVEGTVKVGPPFYPQDATLEAFGYRMDNAFVERNDVPCEKLKGYAGTGPGDSAGAETQ</sequence>